<comment type="caution">
    <text evidence="11">The sequence shown here is derived from an EMBL/GenBank/DDBJ whole genome shotgun (WGS) entry which is preliminary data.</text>
</comment>
<dbReference type="InterPro" id="IPR007387">
    <property type="entry name" value="TRAP_DctQ"/>
</dbReference>
<feature type="transmembrane region" description="Helical" evidence="9">
    <location>
        <begin position="105"/>
        <end position="122"/>
    </location>
</feature>
<evidence type="ECO:0000256" key="1">
    <source>
        <dbReference type="ARBA" id="ARBA00004429"/>
    </source>
</evidence>
<evidence type="ECO:0000256" key="2">
    <source>
        <dbReference type="ARBA" id="ARBA00022448"/>
    </source>
</evidence>
<dbReference type="PANTHER" id="PTHR35011:SF11">
    <property type="entry name" value="TRAP TRANSPORTER SMALL PERMEASE PROTEIN"/>
    <property type="match status" value="1"/>
</dbReference>
<evidence type="ECO:0000256" key="3">
    <source>
        <dbReference type="ARBA" id="ARBA00022475"/>
    </source>
</evidence>
<dbReference type="Proteomes" id="UP000298179">
    <property type="component" value="Unassembled WGS sequence"/>
</dbReference>
<keyword evidence="7 9" id="KW-0472">Membrane</keyword>
<accession>A0A4Y8RWP6</accession>
<comment type="caution">
    <text evidence="9">Lacks conserved residue(s) required for the propagation of feature annotation.</text>
</comment>
<keyword evidence="3" id="KW-1003">Cell membrane</keyword>
<gene>
    <name evidence="11" type="ORF">E3C22_03765</name>
</gene>
<feature type="transmembrane region" description="Helical" evidence="9">
    <location>
        <begin position="25"/>
        <end position="43"/>
    </location>
</feature>
<evidence type="ECO:0000313" key="12">
    <source>
        <dbReference type="Proteomes" id="UP000298179"/>
    </source>
</evidence>
<dbReference type="InterPro" id="IPR055348">
    <property type="entry name" value="DctQ"/>
</dbReference>
<dbReference type="PANTHER" id="PTHR35011">
    <property type="entry name" value="2,3-DIKETO-L-GULONATE TRAP TRANSPORTER SMALL PERMEASE PROTEIN YIAM"/>
    <property type="match status" value="1"/>
</dbReference>
<comment type="function">
    <text evidence="9">Part of the tripartite ATP-independent periplasmic (TRAP) transport system.</text>
</comment>
<evidence type="ECO:0000256" key="6">
    <source>
        <dbReference type="ARBA" id="ARBA00022989"/>
    </source>
</evidence>
<comment type="similarity">
    <text evidence="8 9">Belongs to the TRAP transporter small permease family.</text>
</comment>
<evidence type="ECO:0000256" key="5">
    <source>
        <dbReference type="ARBA" id="ARBA00022692"/>
    </source>
</evidence>
<dbReference type="OrthoDB" id="4964541at2"/>
<keyword evidence="6 9" id="KW-1133">Transmembrane helix</keyword>
<keyword evidence="2 9" id="KW-0813">Transport</keyword>
<sequence>MTAFTAWQVWGRFVVNDSPSWTEPASVLMMGWFILLGSAVGVREGYHLGFDILVVVLPETPRRVLVTISDIAVTGFGGAMAWYGYQLAAGTWNNVSPALKIPVGISYTPLIVGGVLIVLFSLERILRRLAGLPEPHLEADPADSVA</sequence>
<organism evidence="11 12">
    <name type="scientific">Jiella endophytica</name>
    <dbReference type="NCBI Taxonomy" id="2558362"/>
    <lineage>
        <taxon>Bacteria</taxon>
        <taxon>Pseudomonadati</taxon>
        <taxon>Pseudomonadota</taxon>
        <taxon>Alphaproteobacteria</taxon>
        <taxon>Hyphomicrobiales</taxon>
        <taxon>Aurantimonadaceae</taxon>
        <taxon>Jiella</taxon>
    </lineage>
</organism>
<feature type="domain" description="Tripartite ATP-independent periplasmic transporters DctQ component" evidence="10">
    <location>
        <begin position="1"/>
        <end position="130"/>
    </location>
</feature>
<evidence type="ECO:0000256" key="9">
    <source>
        <dbReference type="RuleBase" id="RU369079"/>
    </source>
</evidence>
<reference evidence="11 12" key="1">
    <citation type="submission" date="2019-03" db="EMBL/GenBank/DDBJ databases">
        <title>Jiella endophytica sp. nov., a novel endophytic bacterium isolated from root of Ficus microcarpa Linn. f.</title>
        <authorList>
            <person name="Tuo L."/>
        </authorList>
    </citation>
    <scope>NUCLEOTIDE SEQUENCE [LARGE SCALE GENOMIC DNA]</scope>
    <source>
        <strain evidence="11 12">CBS5Q-3</strain>
    </source>
</reference>
<protein>
    <recommendedName>
        <fullName evidence="9">TRAP transporter small permease protein</fullName>
    </recommendedName>
</protein>
<proteinExistence type="inferred from homology"/>
<evidence type="ECO:0000256" key="7">
    <source>
        <dbReference type="ARBA" id="ARBA00023136"/>
    </source>
</evidence>
<dbReference type="GO" id="GO:0005886">
    <property type="term" value="C:plasma membrane"/>
    <property type="evidence" value="ECO:0007669"/>
    <property type="project" value="UniProtKB-SubCell"/>
</dbReference>
<dbReference type="AlphaFoldDB" id="A0A4Y8RWP6"/>
<feature type="transmembrane region" description="Helical" evidence="9">
    <location>
        <begin position="64"/>
        <end position="85"/>
    </location>
</feature>
<keyword evidence="5 9" id="KW-0812">Transmembrane</keyword>
<dbReference type="GO" id="GO:0015740">
    <property type="term" value="P:C4-dicarboxylate transport"/>
    <property type="evidence" value="ECO:0007669"/>
    <property type="project" value="TreeGrafter"/>
</dbReference>
<keyword evidence="12" id="KW-1185">Reference proteome</keyword>
<keyword evidence="4 9" id="KW-0997">Cell inner membrane</keyword>
<comment type="subcellular location">
    <subcellularLocation>
        <location evidence="1 9">Cell inner membrane</location>
        <topology evidence="1 9">Multi-pass membrane protein</topology>
    </subcellularLocation>
</comment>
<name>A0A4Y8RWP6_9HYPH</name>
<dbReference type="EMBL" id="SOZD01000001">
    <property type="protein sequence ID" value="TFF27894.1"/>
    <property type="molecule type" value="Genomic_DNA"/>
</dbReference>
<dbReference type="Pfam" id="PF04290">
    <property type="entry name" value="DctQ"/>
    <property type="match status" value="1"/>
</dbReference>
<evidence type="ECO:0000259" key="10">
    <source>
        <dbReference type="Pfam" id="PF04290"/>
    </source>
</evidence>
<evidence type="ECO:0000313" key="11">
    <source>
        <dbReference type="EMBL" id="TFF27894.1"/>
    </source>
</evidence>
<evidence type="ECO:0000256" key="8">
    <source>
        <dbReference type="ARBA" id="ARBA00038436"/>
    </source>
</evidence>
<evidence type="ECO:0000256" key="4">
    <source>
        <dbReference type="ARBA" id="ARBA00022519"/>
    </source>
</evidence>
<dbReference type="GO" id="GO:0022857">
    <property type="term" value="F:transmembrane transporter activity"/>
    <property type="evidence" value="ECO:0007669"/>
    <property type="project" value="UniProtKB-UniRule"/>
</dbReference>
<comment type="subunit">
    <text evidence="9">The complex comprises the extracytoplasmic solute receptor protein and the two transmembrane proteins.</text>
</comment>